<dbReference type="HAMAP" id="MF_00165">
    <property type="entry name" value="Thymidylate_kinase"/>
    <property type="match status" value="1"/>
</dbReference>
<dbReference type="InterPro" id="IPR027417">
    <property type="entry name" value="P-loop_NTPase"/>
</dbReference>
<reference evidence="13" key="1">
    <citation type="journal article" date="2013" name="Int. J. Syst. Evol. Microbiol.">
        <title>Polycladomyces abyssicola gen. nov., sp. nov., a thermophilic filamentous bacterium isolated from hemipelagic sediment.</title>
        <authorList>
            <person name="Tsubouchi T."/>
            <person name="Shimane Y."/>
            <person name="Mori K."/>
            <person name="Usui K."/>
            <person name="Hiraki T."/>
            <person name="Tame A."/>
            <person name="Uematsu K."/>
            <person name="Maruyama T."/>
            <person name="Hatada Y."/>
        </authorList>
    </citation>
    <scope>NUCLEOTIDE SEQUENCE</scope>
    <source>
        <strain evidence="13">JIR-001</strain>
    </source>
</reference>
<keyword evidence="7 11" id="KW-0418">Kinase</keyword>
<evidence type="ECO:0000256" key="6">
    <source>
        <dbReference type="ARBA" id="ARBA00022741"/>
    </source>
</evidence>
<evidence type="ECO:0000256" key="1">
    <source>
        <dbReference type="ARBA" id="ARBA00009776"/>
    </source>
</evidence>
<dbReference type="CDD" id="cd01672">
    <property type="entry name" value="TMPK"/>
    <property type="match status" value="1"/>
</dbReference>
<evidence type="ECO:0000256" key="9">
    <source>
        <dbReference type="ARBA" id="ARBA00048743"/>
    </source>
</evidence>
<dbReference type="GO" id="GO:0005829">
    <property type="term" value="C:cytosol"/>
    <property type="evidence" value="ECO:0007669"/>
    <property type="project" value="TreeGrafter"/>
</dbReference>
<evidence type="ECO:0000313" key="14">
    <source>
        <dbReference type="Proteomes" id="UP000677436"/>
    </source>
</evidence>
<dbReference type="Proteomes" id="UP000677436">
    <property type="component" value="Chromosome"/>
</dbReference>
<dbReference type="EC" id="2.7.4.9" evidence="2 11"/>
<dbReference type="SUPFAM" id="SSF52540">
    <property type="entry name" value="P-loop containing nucleoside triphosphate hydrolases"/>
    <property type="match status" value="1"/>
</dbReference>
<feature type="domain" description="Thymidylate kinase-like" evidence="12">
    <location>
        <begin position="9"/>
        <end position="199"/>
    </location>
</feature>
<dbReference type="PANTHER" id="PTHR10344:SF4">
    <property type="entry name" value="UMP-CMP KINASE 2, MITOCHONDRIAL"/>
    <property type="match status" value="1"/>
</dbReference>
<keyword evidence="8 11" id="KW-0067">ATP-binding</keyword>
<keyword evidence="4 11" id="KW-0808">Transferase</keyword>
<dbReference type="InterPro" id="IPR018094">
    <property type="entry name" value="Thymidylate_kinase"/>
</dbReference>
<evidence type="ECO:0000256" key="10">
    <source>
        <dbReference type="ARBA" id="ARBA00057735"/>
    </source>
</evidence>
<evidence type="ECO:0000256" key="8">
    <source>
        <dbReference type="ARBA" id="ARBA00022840"/>
    </source>
</evidence>
<dbReference type="NCBIfam" id="TIGR00041">
    <property type="entry name" value="DTMP_kinase"/>
    <property type="match status" value="1"/>
</dbReference>
<comment type="function">
    <text evidence="10 11">Phosphorylation of dTMP to form dTDP in both de novo and salvage pathways of dTTP synthesis.</text>
</comment>
<dbReference type="Pfam" id="PF02223">
    <property type="entry name" value="Thymidylate_kin"/>
    <property type="match status" value="1"/>
</dbReference>
<protein>
    <recommendedName>
        <fullName evidence="3 11">Thymidylate kinase</fullName>
        <ecNumber evidence="2 11">2.7.4.9</ecNumber>
    </recommendedName>
    <alternativeName>
        <fullName evidence="11">dTMP kinase</fullName>
    </alternativeName>
</protein>
<dbReference type="GO" id="GO:0005524">
    <property type="term" value="F:ATP binding"/>
    <property type="evidence" value="ECO:0007669"/>
    <property type="project" value="UniProtKB-UniRule"/>
</dbReference>
<keyword evidence="5 11" id="KW-0545">Nucleotide biosynthesis</keyword>
<comment type="catalytic activity">
    <reaction evidence="9 11">
        <text>dTMP + ATP = dTDP + ADP</text>
        <dbReference type="Rhea" id="RHEA:13517"/>
        <dbReference type="ChEBI" id="CHEBI:30616"/>
        <dbReference type="ChEBI" id="CHEBI:58369"/>
        <dbReference type="ChEBI" id="CHEBI:63528"/>
        <dbReference type="ChEBI" id="CHEBI:456216"/>
        <dbReference type="EC" id="2.7.4.9"/>
    </reaction>
</comment>
<evidence type="ECO:0000256" key="4">
    <source>
        <dbReference type="ARBA" id="ARBA00022679"/>
    </source>
</evidence>
<gene>
    <name evidence="11 13" type="primary">tmk</name>
    <name evidence="13" type="ORF">JIR001_00350</name>
</gene>
<evidence type="ECO:0000256" key="2">
    <source>
        <dbReference type="ARBA" id="ARBA00012980"/>
    </source>
</evidence>
<dbReference type="EMBL" id="AP024601">
    <property type="protein sequence ID" value="BCU80252.1"/>
    <property type="molecule type" value="Genomic_DNA"/>
</dbReference>
<dbReference type="PANTHER" id="PTHR10344">
    <property type="entry name" value="THYMIDYLATE KINASE"/>
    <property type="match status" value="1"/>
</dbReference>
<organism evidence="13 14">
    <name type="scientific">Polycladomyces abyssicola</name>
    <dbReference type="NCBI Taxonomy" id="1125966"/>
    <lineage>
        <taxon>Bacteria</taxon>
        <taxon>Bacillati</taxon>
        <taxon>Bacillota</taxon>
        <taxon>Bacilli</taxon>
        <taxon>Bacillales</taxon>
        <taxon>Thermoactinomycetaceae</taxon>
        <taxon>Polycladomyces</taxon>
    </lineage>
</organism>
<dbReference type="GO" id="GO:0006233">
    <property type="term" value="P:dTDP biosynthetic process"/>
    <property type="evidence" value="ECO:0007669"/>
    <property type="project" value="InterPro"/>
</dbReference>
<name>A0A8D5ZLW5_9BACL</name>
<dbReference type="FunFam" id="3.40.50.300:FF:000225">
    <property type="entry name" value="Thymidylate kinase"/>
    <property type="match status" value="1"/>
</dbReference>
<evidence type="ECO:0000259" key="12">
    <source>
        <dbReference type="Pfam" id="PF02223"/>
    </source>
</evidence>
<dbReference type="AlphaFoldDB" id="A0A8D5ZLW5"/>
<dbReference type="GO" id="GO:0006235">
    <property type="term" value="P:dTTP biosynthetic process"/>
    <property type="evidence" value="ECO:0007669"/>
    <property type="project" value="UniProtKB-UniRule"/>
</dbReference>
<dbReference type="KEGG" id="pabs:JIR001_00350"/>
<dbReference type="InterPro" id="IPR018095">
    <property type="entry name" value="Thymidylate_kin_CS"/>
</dbReference>
<dbReference type="Gene3D" id="3.40.50.300">
    <property type="entry name" value="P-loop containing nucleotide triphosphate hydrolases"/>
    <property type="match status" value="1"/>
</dbReference>
<keyword evidence="6 11" id="KW-0547">Nucleotide-binding</keyword>
<evidence type="ECO:0000256" key="3">
    <source>
        <dbReference type="ARBA" id="ARBA00017144"/>
    </source>
</evidence>
<proteinExistence type="inferred from homology"/>
<evidence type="ECO:0000256" key="7">
    <source>
        <dbReference type="ARBA" id="ARBA00022777"/>
    </source>
</evidence>
<feature type="binding site" evidence="11">
    <location>
        <begin position="11"/>
        <end position="18"/>
    </location>
    <ligand>
        <name>ATP</name>
        <dbReference type="ChEBI" id="CHEBI:30616"/>
    </ligand>
</feature>
<evidence type="ECO:0000256" key="5">
    <source>
        <dbReference type="ARBA" id="ARBA00022727"/>
    </source>
</evidence>
<dbReference type="GO" id="GO:0004798">
    <property type="term" value="F:dTMP kinase activity"/>
    <property type="evidence" value="ECO:0007669"/>
    <property type="project" value="UniProtKB-UniRule"/>
</dbReference>
<dbReference type="InterPro" id="IPR039430">
    <property type="entry name" value="Thymidylate_kin-like_dom"/>
</dbReference>
<evidence type="ECO:0000256" key="11">
    <source>
        <dbReference type="HAMAP-Rule" id="MF_00165"/>
    </source>
</evidence>
<dbReference type="GO" id="GO:0006227">
    <property type="term" value="P:dUDP biosynthetic process"/>
    <property type="evidence" value="ECO:0007669"/>
    <property type="project" value="TreeGrafter"/>
</dbReference>
<sequence length="216" mass="24590">MLNGWLITFEGPEGGGKSTQVQRLAAYLRSMNLPCTLLREPGGTPIGDRIRQILLDPTLREMTQRTEILLYAASRAQLVEERILPALKRGDVVLCDRFVDSSLVYQGYAPEWDLDEVKAINRIATGGLRPHRTYLLDLPVDESERRLKKRGKLADRIEQKGQGYHERVREGFLRLAAADPQRYVVVDATDSEDRVFERIRADLAAFLGIEEKEVDR</sequence>
<comment type="similarity">
    <text evidence="1 11">Belongs to the thymidylate kinase family.</text>
</comment>
<evidence type="ECO:0000313" key="13">
    <source>
        <dbReference type="EMBL" id="BCU80252.1"/>
    </source>
</evidence>
<keyword evidence="14" id="KW-1185">Reference proteome</keyword>
<reference evidence="13" key="2">
    <citation type="journal article" date="2021" name="Microbiol. Resour. Announc.">
        <title>Complete Genome Sequence of Polycladomyces abyssicola JIR-001T, Isolated from Hemipelagic Sediment in Deep Seawater.</title>
        <authorList>
            <person name="Tsubouchi T."/>
            <person name="Kaneko Y."/>
        </authorList>
    </citation>
    <scope>NUCLEOTIDE SEQUENCE</scope>
    <source>
        <strain evidence="13">JIR-001</strain>
    </source>
</reference>
<accession>A0A8D5ZLW5</accession>
<dbReference type="PROSITE" id="PS01331">
    <property type="entry name" value="THYMIDYLATE_KINASE"/>
    <property type="match status" value="1"/>
</dbReference>